<dbReference type="RefSeq" id="XP_031017746.1">
    <property type="nucleotide sequence ID" value="XM_031158297.1"/>
</dbReference>
<dbReference type="GeneID" id="41993593"/>
<dbReference type="InterPro" id="IPR011009">
    <property type="entry name" value="Kinase-like_dom_sf"/>
</dbReference>
<dbReference type="InterPro" id="IPR036770">
    <property type="entry name" value="Ankyrin_rpt-contain_sf"/>
</dbReference>
<dbReference type="Proteomes" id="UP000253153">
    <property type="component" value="Unassembled WGS sequence"/>
</dbReference>
<keyword evidence="6" id="KW-1185">Reference proteome</keyword>
<dbReference type="PROSITE" id="PS50088">
    <property type="entry name" value="ANK_REPEAT"/>
    <property type="match status" value="3"/>
</dbReference>
<accession>A0A366S3E7</accession>
<dbReference type="Gene3D" id="1.25.40.20">
    <property type="entry name" value="Ankyrin repeat-containing domain"/>
    <property type="match status" value="3"/>
</dbReference>
<evidence type="ECO:0000313" key="6">
    <source>
        <dbReference type="Proteomes" id="UP000253153"/>
    </source>
</evidence>
<comment type="caution">
    <text evidence="5">The sequence shown here is derived from an EMBL/GenBank/DDBJ whole genome shotgun (WGS) entry which is preliminary data.</text>
</comment>
<dbReference type="SMART" id="SM00220">
    <property type="entry name" value="S_TKc"/>
    <property type="match status" value="1"/>
</dbReference>
<feature type="repeat" description="ANK" evidence="3">
    <location>
        <begin position="943"/>
        <end position="975"/>
    </location>
</feature>
<proteinExistence type="predicted"/>
<dbReference type="OrthoDB" id="4062651at2759"/>
<dbReference type="SUPFAM" id="SSF56112">
    <property type="entry name" value="Protein kinase-like (PK-like)"/>
    <property type="match status" value="1"/>
</dbReference>
<organism evidence="5 6">
    <name type="scientific">Fusarium coffeatum</name>
    <dbReference type="NCBI Taxonomy" id="231269"/>
    <lineage>
        <taxon>Eukaryota</taxon>
        <taxon>Fungi</taxon>
        <taxon>Dikarya</taxon>
        <taxon>Ascomycota</taxon>
        <taxon>Pezizomycotina</taxon>
        <taxon>Sordariomycetes</taxon>
        <taxon>Hypocreomycetidae</taxon>
        <taxon>Hypocreales</taxon>
        <taxon>Nectriaceae</taxon>
        <taxon>Fusarium</taxon>
        <taxon>Fusarium incarnatum-equiseti species complex</taxon>
    </lineage>
</organism>
<dbReference type="GO" id="GO:0005524">
    <property type="term" value="F:ATP binding"/>
    <property type="evidence" value="ECO:0007669"/>
    <property type="project" value="InterPro"/>
</dbReference>
<dbReference type="Pfam" id="PF00069">
    <property type="entry name" value="Pkinase"/>
    <property type="match status" value="1"/>
</dbReference>
<name>A0A366S3E7_9HYPO</name>
<dbReference type="GO" id="GO:0004672">
    <property type="term" value="F:protein kinase activity"/>
    <property type="evidence" value="ECO:0007669"/>
    <property type="project" value="InterPro"/>
</dbReference>
<dbReference type="Pfam" id="PF12796">
    <property type="entry name" value="Ank_2"/>
    <property type="match status" value="1"/>
</dbReference>
<dbReference type="PROSITE" id="PS50011">
    <property type="entry name" value="PROTEIN_KINASE_DOM"/>
    <property type="match status" value="1"/>
</dbReference>
<dbReference type="SMART" id="SM00248">
    <property type="entry name" value="ANK"/>
    <property type="match status" value="8"/>
</dbReference>
<dbReference type="SUPFAM" id="SSF48403">
    <property type="entry name" value="Ankyrin repeat"/>
    <property type="match status" value="1"/>
</dbReference>
<dbReference type="InterPro" id="IPR002110">
    <property type="entry name" value="Ankyrin_rpt"/>
</dbReference>
<dbReference type="PANTHER" id="PTHR24173">
    <property type="entry name" value="ANKYRIN REPEAT CONTAINING"/>
    <property type="match status" value="1"/>
</dbReference>
<protein>
    <recommendedName>
        <fullName evidence="4">Protein kinase domain-containing protein</fullName>
    </recommendedName>
</protein>
<dbReference type="InterPro" id="IPR000719">
    <property type="entry name" value="Prot_kinase_dom"/>
</dbReference>
<keyword evidence="2 3" id="KW-0040">ANK repeat</keyword>
<feature type="repeat" description="ANK" evidence="3">
    <location>
        <begin position="910"/>
        <end position="942"/>
    </location>
</feature>
<dbReference type="PROSITE" id="PS50297">
    <property type="entry name" value="ANK_REP_REGION"/>
    <property type="match status" value="2"/>
</dbReference>
<gene>
    <name evidence="5" type="ORF">FIESC28_04150</name>
</gene>
<evidence type="ECO:0000256" key="2">
    <source>
        <dbReference type="ARBA" id="ARBA00023043"/>
    </source>
</evidence>
<evidence type="ECO:0000313" key="5">
    <source>
        <dbReference type="EMBL" id="RBR23155.1"/>
    </source>
</evidence>
<evidence type="ECO:0000259" key="4">
    <source>
        <dbReference type="PROSITE" id="PS50011"/>
    </source>
</evidence>
<evidence type="ECO:0000256" key="3">
    <source>
        <dbReference type="PROSITE-ProRule" id="PRU00023"/>
    </source>
</evidence>
<dbReference type="PANTHER" id="PTHR24173:SF74">
    <property type="entry name" value="ANKYRIN REPEAT DOMAIN-CONTAINING PROTEIN 16"/>
    <property type="match status" value="1"/>
</dbReference>
<keyword evidence="1" id="KW-0677">Repeat</keyword>
<dbReference type="Pfam" id="PF00023">
    <property type="entry name" value="Ank"/>
    <property type="match status" value="1"/>
</dbReference>
<dbReference type="InterPro" id="IPR006597">
    <property type="entry name" value="Sel1-like"/>
</dbReference>
<dbReference type="PROSITE" id="PS00108">
    <property type="entry name" value="PROTEIN_KINASE_ST"/>
    <property type="match status" value="1"/>
</dbReference>
<dbReference type="SMART" id="SM00671">
    <property type="entry name" value="SEL1"/>
    <property type="match status" value="1"/>
</dbReference>
<dbReference type="Gene3D" id="1.10.510.10">
    <property type="entry name" value="Transferase(Phosphotransferase) domain 1"/>
    <property type="match status" value="1"/>
</dbReference>
<reference evidence="5 6" key="1">
    <citation type="submission" date="2018-06" db="EMBL/GenBank/DDBJ databases">
        <title>Fusarium incarnatum-equiseti species complex species 28.</title>
        <authorList>
            <person name="Gardiner D.M."/>
        </authorList>
    </citation>
    <scope>NUCLEOTIDE SEQUENCE [LARGE SCALE GENOMIC DNA]</scope>
    <source>
        <strain evidence="5 6">FIESC_28</strain>
    </source>
</reference>
<feature type="domain" description="Protein kinase" evidence="4">
    <location>
        <begin position="62"/>
        <end position="363"/>
    </location>
</feature>
<sequence length="1290" mass="144684">MEHTAPSITSDLSWNTRISRTSVSSLSCARFSAEESLSSHGLQDVIRTLQTLSLPHYRLGELVREERLGQGETYVVERCVDKKGDALAVKHLKVSTEADDAALRQRLRSVILEIKIMRHGPLRAHPNILDVRGYGWNTPRGLIVPYILVDYAPLGTMREYISRVKPPLSHIEILAGDVASGLSILHTCGIIHGDMKLDNVLVFPDWDRPAKAIAKIADFGHAVILSDKSCEGNRSSVRYKGTSMYNAPEVHTQDDYPIDQQDLFKCDMWAFGLLIWEACIEGDEYLCYLTKHDLIMNEANSRSAINWQYLLNYAKSAVQGPSIGPAMFLRATLHMTLQDMAMKRVTDARTIPIGTQWNSKPLLDLQSDMALHLESPTPTYEACEMFRLDSGREITWQHQQQIFHELTQTHSKRLIKEMAPVLWQIALCHHFGFGTPPNQEEAFRYGQMAASQGHEIAKVFGCLLDFKSDSPQELQKPYVSQILTLLSSEPDHSADMPDLVKACFQGDYIGLCHILARGASVFSSTTDGCTLYHWLFVFQERQLLQDIFERLSSKLDNNSKYLTFDNNISLEDVHKGSMEEATHLCEAVNYPCTTIRYVHSQWPTQLLGTPLAIAISLNSLGTVEVLLNLGADPFVPVYDSTQFSDADPRSHWTAFHIAAKYHCNDILLHLAGSTNQEKQRCLAPLACALSFSSNLERLAMHRSHHRKQLRLTIATIQKIQTLDVATDTGMTALMQAIDFQDIAVVSELLEADPHLAHSPFHQPVNDNVFNLPIHFATQIGARRDDDKALLIPQLLVNYADFFKSEAPVPRDSMGRTPLHFAVTGSSNKVSDWILNQRKGLLYVEDNFGKVPLHYCASVSNCELLLSQGATINHTDKYGITALHLACYNGSTELVRCLLRGSPDLSLHNNQYGTPLHCGVLNGSVDTVICLLEAGAMVNGVDPNGNTATHVAARLERHSILRIFMQYGADVHVPNRNKRTAKIIAANAGNISILRILERGWETKVDQEILRLDRNLYHLPQAMGSDGKHIPDFAWEASGVPTDNGSSNKVKYNTDKTADEIKRADQSETRFDQKQALNTLEEFWSHWLPSLLPYDDSMSRIKRLASMTHTGKLWQPGYASRLIEFWARTVLVIAEILQNHTSTEVITAVGQLANSGEMDKSIGCMDISGSRKAAVWIATEFLAVSIEATKPREVYPGRKRIDFKDMIYCELRMNYKRSCDENKLLSFFPELNFFHEANTEEESQHTRSDSTSFKPEAMHDSDYLGAFLMAGGWNDYEGVEPKSSPGSRASE</sequence>
<dbReference type="EMBL" id="QKXC01000081">
    <property type="protein sequence ID" value="RBR23155.1"/>
    <property type="molecule type" value="Genomic_DNA"/>
</dbReference>
<evidence type="ECO:0000256" key="1">
    <source>
        <dbReference type="ARBA" id="ARBA00022737"/>
    </source>
</evidence>
<feature type="repeat" description="ANK" evidence="3">
    <location>
        <begin position="877"/>
        <end position="909"/>
    </location>
</feature>
<dbReference type="InterPro" id="IPR008271">
    <property type="entry name" value="Ser/Thr_kinase_AS"/>
</dbReference>